<dbReference type="PANTHER" id="PTHR33990">
    <property type="entry name" value="PROTEIN YJDN-RELATED"/>
    <property type="match status" value="1"/>
</dbReference>
<dbReference type="Gene3D" id="3.30.720.100">
    <property type="match status" value="1"/>
</dbReference>
<sequence length="150" mass="15727">MTESPTLPGTPSVTPFLMFEGSARQAVEFYVETFAPVVGGTQVTSLELYGADGPGPEGTVAACSFTVAGQPIRAFDSFVHHGFTFTPAVSFFVELPSAADVRTLAATLGEGGGELMPPDAYGFSELFAWVNDRWGVSWQLNSATPAEPGA</sequence>
<dbReference type="InterPro" id="IPR029068">
    <property type="entry name" value="Glyas_Bleomycin-R_OHBP_Dase"/>
</dbReference>
<reference evidence="2 3" key="1">
    <citation type="submission" date="2016-06" db="EMBL/GenBank/DDBJ databases">
        <authorList>
            <person name="Olsen C.W."/>
            <person name="Carey S."/>
            <person name="Hinshaw L."/>
            <person name="Karasin A.I."/>
        </authorList>
    </citation>
    <scope>NUCLEOTIDE SEQUENCE [LARGE SCALE GENOMIC DNA]</scope>
    <source>
        <strain evidence="2 3">LZ-22</strain>
    </source>
</reference>
<evidence type="ECO:0000313" key="3">
    <source>
        <dbReference type="Proteomes" id="UP000199086"/>
    </source>
</evidence>
<organism evidence="2 3">
    <name type="scientific">Raineyella antarctica</name>
    <dbReference type="NCBI Taxonomy" id="1577474"/>
    <lineage>
        <taxon>Bacteria</taxon>
        <taxon>Bacillati</taxon>
        <taxon>Actinomycetota</taxon>
        <taxon>Actinomycetes</taxon>
        <taxon>Propionibacteriales</taxon>
        <taxon>Propionibacteriaceae</taxon>
        <taxon>Raineyella</taxon>
    </lineage>
</organism>
<dbReference type="PIRSF" id="PIRSF021700">
    <property type="entry name" value="3_dmu_93_MTrfase"/>
    <property type="match status" value="1"/>
</dbReference>
<dbReference type="STRING" id="1577474.GA0111570_104180"/>
<evidence type="ECO:0000313" key="2">
    <source>
        <dbReference type="EMBL" id="SDB83704.1"/>
    </source>
</evidence>
<protein>
    <submittedName>
        <fullName evidence="2">Glyoxalase superfamily enzyme, possibly 3-demethylubiquinone-9 3-methyltransferase</fullName>
    </submittedName>
</protein>
<name>A0A1G6GP38_9ACTN</name>
<dbReference type="AlphaFoldDB" id="A0A1G6GP38"/>
<feature type="domain" description="PhnB-like" evidence="1">
    <location>
        <begin position="12"/>
        <end position="140"/>
    </location>
</feature>
<dbReference type="Gene3D" id="3.30.720.110">
    <property type="match status" value="1"/>
</dbReference>
<keyword evidence="2" id="KW-0808">Transferase</keyword>
<accession>A0A1G6GP38</accession>
<evidence type="ECO:0000259" key="1">
    <source>
        <dbReference type="Pfam" id="PF06983"/>
    </source>
</evidence>
<dbReference type="SUPFAM" id="SSF54593">
    <property type="entry name" value="Glyoxalase/Bleomycin resistance protein/Dihydroxybiphenyl dioxygenase"/>
    <property type="match status" value="1"/>
</dbReference>
<dbReference type="OrthoDB" id="9806473at2"/>
<dbReference type="EMBL" id="FMYF01000004">
    <property type="protein sequence ID" value="SDB83704.1"/>
    <property type="molecule type" value="Genomic_DNA"/>
</dbReference>
<keyword evidence="3" id="KW-1185">Reference proteome</keyword>
<dbReference type="CDD" id="cd06588">
    <property type="entry name" value="PhnB_like"/>
    <property type="match status" value="1"/>
</dbReference>
<dbReference type="Pfam" id="PF06983">
    <property type="entry name" value="3-dmu-9_3-mt"/>
    <property type="match status" value="1"/>
</dbReference>
<proteinExistence type="predicted"/>
<dbReference type="GO" id="GO:0008168">
    <property type="term" value="F:methyltransferase activity"/>
    <property type="evidence" value="ECO:0007669"/>
    <property type="project" value="UniProtKB-KW"/>
</dbReference>
<keyword evidence="2" id="KW-0489">Methyltransferase</keyword>
<dbReference type="RefSeq" id="WP_092608779.1">
    <property type="nucleotide sequence ID" value="NZ_FMYF01000004.1"/>
</dbReference>
<dbReference type="PANTHER" id="PTHR33990:SF4">
    <property type="entry name" value="PHNB-LIKE DOMAIN-CONTAINING PROTEIN"/>
    <property type="match status" value="1"/>
</dbReference>
<dbReference type="GO" id="GO:0032259">
    <property type="term" value="P:methylation"/>
    <property type="evidence" value="ECO:0007669"/>
    <property type="project" value="UniProtKB-KW"/>
</dbReference>
<dbReference type="Proteomes" id="UP000199086">
    <property type="component" value="Unassembled WGS sequence"/>
</dbReference>
<dbReference type="InterPro" id="IPR028973">
    <property type="entry name" value="PhnB-like"/>
</dbReference>
<dbReference type="InterPro" id="IPR009725">
    <property type="entry name" value="3_dmu_93_MTrfase"/>
</dbReference>
<gene>
    <name evidence="2" type="ORF">GA0111570_104180</name>
</gene>
<keyword evidence="2" id="KW-0830">Ubiquinone</keyword>